<name>A0ACC0CSL8_9PEZI</name>
<accession>A0ACC0CSL8</accession>
<dbReference type="Proteomes" id="UP001497680">
    <property type="component" value="Unassembled WGS sequence"/>
</dbReference>
<sequence length="381" mass="41752">MTQQPVRIIGAGIGGLTLGRCLLKHGVPAVLYERMPSTPRHGYGVTLHASSYTPLLEILGLDEWTFKRRVAVDGSLGGNGHIEPKSIVYPGRMDSTSFRAHREKLERLLREGLDVQWENALEKVKEGSSGMELHLQNGQKLESACIIGVDGPHSNTRKSLSPDTPLKVLPYVAFNGKRLVKRVLFDTVYAPAMEGSNVIETKQGDAVLNVSINDQQGGAVSVSWIYSRPARGSTDPLHKPNRPVSGATDIPEEFFDEIGALQGLQQPFRDIFDADKLRMERVLHWLMRTVLVSQDELRALARKGVFFMGDSVHAEPILGGEGAGNAIADGIGLANCISKFGLNGIPDWYDLRYAEWEGSVNQSEKAISEIHGIHGSQRATL</sequence>
<keyword evidence="2" id="KW-1185">Reference proteome</keyword>
<protein>
    <submittedName>
        <fullName evidence="1">Uncharacterized protein</fullName>
    </submittedName>
</protein>
<gene>
    <name evidence="1" type="ORF">F4821DRAFT_191928</name>
</gene>
<comment type="caution">
    <text evidence="1">The sequence shown here is derived from an EMBL/GenBank/DDBJ whole genome shotgun (WGS) entry which is preliminary data.</text>
</comment>
<reference evidence="1 2" key="1">
    <citation type="journal article" date="2022" name="New Phytol.">
        <title>Ecological generalism drives hyperdiversity of secondary metabolite gene clusters in xylarialean endophytes.</title>
        <authorList>
            <person name="Franco M.E.E."/>
            <person name="Wisecaver J.H."/>
            <person name="Arnold A.E."/>
            <person name="Ju Y.M."/>
            <person name="Slot J.C."/>
            <person name="Ahrendt S."/>
            <person name="Moore L.P."/>
            <person name="Eastman K.E."/>
            <person name="Scott K."/>
            <person name="Konkel Z."/>
            <person name="Mondo S.J."/>
            <person name="Kuo A."/>
            <person name="Hayes R.D."/>
            <person name="Haridas S."/>
            <person name="Andreopoulos B."/>
            <person name="Riley R."/>
            <person name="LaButti K."/>
            <person name="Pangilinan J."/>
            <person name="Lipzen A."/>
            <person name="Amirebrahimi M."/>
            <person name="Yan J."/>
            <person name="Adam C."/>
            <person name="Keymanesh K."/>
            <person name="Ng V."/>
            <person name="Louie K."/>
            <person name="Northen T."/>
            <person name="Drula E."/>
            <person name="Henrissat B."/>
            <person name="Hsieh H.M."/>
            <person name="Youens-Clark K."/>
            <person name="Lutzoni F."/>
            <person name="Miadlikowska J."/>
            <person name="Eastwood D.C."/>
            <person name="Hamelin R.C."/>
            <person name="Grigoriev I.V."/>
            <person name="U'Ren J.M."/>
        </authorList>
    </citation>
    <scope>NUCLEOTIDE SEQUENCE [LARGE SCALE GENOMIC DNA]</scope>
    <source>
        <strain evidence="1 2">ER1909</strain>
    </source>
</reference>
<dbReference type="EMBL" id="MU394351">
    <property type="protein sequence ID" value="KAI6083491.1"/>
    <property type="molecule type" value="Genomic_DNA"/>
</dbReference>
<proteinExistence type="predicted"/>
<evidence type="ECO:0000313" key="1">
    <source>
        <dbReference type="EMBL" id="KAI6083491.1"/>
    </source>
</evidence>
<evidence type="ECO:0000313" key="2">
    <source>
        <dbReference type="Proteomes" id="UP001497680"/>
    </source>
</evidence>
<organism evidence="1 2">
    <name type="scientific">Hypoxylon rubiginosum</name>
    <dbReference type="NCBI Taxonomy" id="110542"/>
    <lineage>
        <taxon>Eukaryota</taxon>
        <taxon>Fungi</taxon>
        <taxon>Dikarya</taxon>
        <taxon>Ascomycota</taxon>
        <taxon>Pezizomycotina</taxon>
        <taxon>Sordariomycetes</taxon>
        <taxon>Xylariomycetidae</taxon>
        <taxon>Xylariales</taxon>
        <taxon>Hypoxylaceae</taxon>
        <taxon>Hypoxylon</taxon>
    </lineage>
</organism>